<feature type="chain" id="PRO_5046150922" description="Secreted protein" evidence="1">
    <location>
        <begin position="27"/>
        <end position="115"/>
    </location>
</feature>
<evidence type="ECO:0000313" key="3">
    <source>
        <dbReference type="Proteomes" id="UP001197114"/>
    </source>
</evidence>
<evidence type="ECO:0008006" key="4">
    <source>
        <dbReference type="Google" id="ProtNLM"/>
    </source>
</evidence>
<dbReference type="RefSeq" id="WP_219686800.1">
    <property type="nucleotide sequence ID" value="NZ_WMBF01000006.1"/>
</dbReference>
<protein>
    <recommendedName>
        <fullName evidence="4">Secreted protein</fullName>
    </recommendedName>
</protein>
<sequence length="115" mass="12091">MHLRRSATAALGALALVLAAPTSASAADGQFRYTYLTEEGYEAVGFLNNPPSGQCINLHGVGSDDLPPGHSPKNRTDATAVVFLNADCEGDVFFSLRPHTGGGSERLKVRSVVFS</sequence>
<evidence type="ECO:0000256" key="1">
    <source>
        <dbReference type="SAM" id="SignalP"/>
    </source>
</evidence>
<accession>A0ABS6YGR1</accession>
<keyword evidence="3" id="KW-1185">Reference proteome</keyword>
<comment type="caution">
    <text evidence="2">The sequence shown here is derived from an EMBL/GenBank/DDBJ whole genome shotgun (WGS) entry which is preliminary data.</text>
</comment>
<reference evidence="2 3" key="1">
    <citation type="submission" date="2019-11" db="EMBL/GenBank/DDBJ databases">
        <authorList>
            <person name="Ay H."/>
        </authorList>
    </citation>
    <scope>NUCLEOTIDE SEQUENCE [LARGE SCALE GENOMIC DNA]</scope>
    <source>
        <strain evidence="2 3">BG9H</strain>
    </source>
</reference>
<dbReference type="Proteomes" id="UP001197114">
    <property type="component" value="Unassembled WGS sequence"/>
</dbReference>
<gene>
    <name evidence="2" type="ORF">GKQ77_01775</name>
</gene>
<evidence type="ECO:0000313" key="2">
    <source>
        <dbReference type="EMBL" id="MBW5420300.1"/>
    </source>
</evidence>
<keyword evidence="1" id="KW-0732">Signal</keyword>
<dbReference type="EMBL" id="WMBF01000006">
    <property type="protein sequence ID" value="MBW5420300.1"/>
    <property type="molecule type" value="Genomic_DNA"/>
</dbReference>
<name>A0ABS6YGR1_9ACTN</name>
<organism evidence="2 3">
    <name type="scientific">Streptomyces anatolicus</name>
    <dbReference type="NCBI Taxonomy" id="2675858"/>
    <lineage>
        <taxon>Bacteria</taxon>
        <taxon>Bacillati</taxon>
        <taxon>Actinomycetota</taxon>
        <taxon>Actinomycetes</taxon>
        <taxon>Kitasatosporales</taxon>
        <taxon>Streptomycetaceae</taxon>
        <taxon>Streptomyces</taxon>
    </lineage>
</organism>
<proteinExistence type="predicted"/>
<feature type="signal peptide" evidence="1">
    <location>
        <begin position="1"/>
        <end position="26"/>
    </location>
</feature>